<feature type="binding site" evidence="2">
    <location>
        <position position="39"/>
    </location>
    <ligand>
        <name>Fe cation</name>
        <dbReference type="ChEBI" id="CHEBI:24875"/>
        <label>2</label>
    </ligand>
</feature>
<feature type="binding site" evidence="2">
    <location>
        <position position="149"/>
    </location>
    <ligand>
        <name>Fe cation</name>
        <dbReference type="ChEBI" id="CHEBI:24875"/>
        <label>2</label>
    </ligand>
</feature>
<dbReference type="EMBL" id="CP024965">
    <property type="protein sequence ID" value="ATZ18617.1"/>
    <property type="molecule type" value="Genomic_DNA"/>
</dbReference>
<dbReference type="AlphaFoldDB" id="A0A2K8NXV0"/>
<protein>
    <submittedName>
        <fullName evidence="3">Metallophosphoesterase</fullName>
    </submittedName>
</protein>
<evidence type="ECO:0000256" key="2">
    <source>
        <dbReference type="PIRSR" id="PIRSR004789-51"/>
    </source>
</evidence>
<dbReference type="GO" id="GO:0004113">
    <property type="term" value="F:2',3'-cyclic-nucleotide 3'-phosphodiesterase activity"/>
    <property type="evidence" value="ECO:0007669"/>
    <property type="project" value="TreeGrafter"/>
</dbReference>
<dbReference type="InterPro" id="IPR005235">
    <property type="entry name" value="YmdB-like"/>
</dbReference>
<keyword evidence="2" id="KW-0479">Metal-binding</keyword>
<accession>A0A2K8NXV0</accession>
<feature type="active site" description="Proton donor" evidence="1">
    <location>
        <position position="68"/>
    </location>
</feature>
<dbReference type="NCBIfam" id="TIGR00282">
    <property type="entry name" value="TIGR00282 family metallophosphoesterase"/>
    <property type="match status" value="1"/>
</dbReference>
<dbReference type="Gene3D" id="3.60.21.10">
    <property type="match status" value="1"/>
</dbReference>
<reference evidence="3 4" key="1">
    <citation type="submission" date="2017-11" db="EMBL/GenBank/DDBJ databases">
        <title>Genome sequence of Entomoplasma somnilux PYAN-1 (ATCC 49194).</title>
        <authorList>
            <person name="Lo W.-S."/>
            <person name="Gasparich G.E."/>
            <person name="Kuo C.-H."/>
        </authorList>
    </citation>
    <scope>NUCLEOTIDE SEQUENCE [LARGE SCALE GENOMIC DNA]</scope>
    <source>
        <strain evidence="3 4">PYAN-1</strain>
    </source>
</reference>
<dbReference type="GO" id="GO:0046872">
    <property type="term" value="F:metal ion binding"/>
    <property type="evidence" value="ECO:0007669"/>
    <property type="project" value="UniProtKB-KW"/>
</dbReference>
<feature type="binding site" evidence="2">
    <location>
        <position position="67"/>
    </location>
    <ligand>
        <name>Fe cation</name>
        <dbReference type="ChEBI" id="CHEBI:24875"/>
        <label>2</label>
    </ligand>
</feature>
<feature type="binding site" evidence="2">
    <location>
        <position position="174"/>
    </location>
    <ligand>
        <name>Fe cation</name>
        <dbReference type="ChEBI" id="CHEBI:24875"/>
        <label>2</label>
    </ligand>
</feature>
<dbReference type="PANTHER" id="PTHR36303:SF1">
    <property type="entry name" value="2',3'-CYCLIC-NUCLEOTIDE 2'-PHOSPHODIESTERASE"/>
    <property type="match status" value="1"/>
</dbReference>
<dbReference type="PANTHER" id="PTHR36303">
    <property type="entry name" value="2',3'-CYCLIC-NUCLEOTIDE 2'-PHOSPHODIESTERASE"/>
    <property type="match status" value="1"/>
</dbReference>
<gene>
    <name evidence="3" type="ORF">ESOMN_v1c02330</name>
</gene>
<sequence length="256" mass="28544">MNILMLGDIYAKPGRDAIAKNLKQIIKENHIDFVIANGENISHGKGIKYEHYKFLKDMSIDVVTSGNHIFKQSTTLEFIDDVNDLLKPANMSSYTPGPGFVIVEKNNKKICVLNLLGQTFMEPCNNPYEIMDAFLEFALDYDILMVDFHAEASAEKIAFALYYDGIITGFAGTHTHVQTADERILPKGTGFITDLGMTGVINSVIGANPKEVIFKERTQLPARFKPAEGATQLCGSIFEINELTNKVSMIKRIFLK</sequence>
<feature type="binding site" evidence="2">
    <location>
        <position position="8"/>
    </location>
    <ligand>
        <name>Fe cation</name>
        <dbReference type="ChEBI" id="CHEBI:24875"/>
        <label>1</label>
    </ligand>
</feature>
<feature type="binding site" evidence="2">
    <location>
        <position position="39"/>
    </location>
    <ligand>
        <name>Fe cation</name>
        <dbReference type="ChEBI" id="CHEBI:24875"/>
        <label>1</label>
    </ligand>
</feature>
<proteinExistence type="predicted"/>
<feature type="binding site" evidence="2">
    <location>
        <position position="40"/>
    </location>
    <ligand>
        <name>Fe cation</name>
        <dbReference type="ChEBI" id="CHEBI:24875"/>
        <label>1</label>
    </ligand>
</feature>
<evidence type="ECO:0000313" key="3">
    <source>
        <dbReference type="EMBL" id="ATZ18617.1"/>
    </source>
</evidence>
<evidence type="ECO:0000256" key="1">
    <source>
        <dbReference type="PIRSR" id="PIRSR004789-50"/>
    </source>
</evidence>
<organism evidence="3 4">
    <name type="scientific">Williamsoniiplasma somnilux</name>
    <dbReference type="NCBI Taxonomy" id="215578"/>
    <lineage>
        <taxon>Bacteria</taxon>
        <taxon>Bacillati</taxon>
        <taxon>Mycoplasmatota</taxon>
        <taxon>Mollicutes</taxon>
        <taxon>Entomoplasmatales</taxon>
        <taxon>Williamsoniiplasma</taxon>
    </lineage>
</organism>
<name>A0A2K8NXV0_9MOLU</name>
<dbReference type="KEGG" id="esx:ESOMN_v1c02330"/>
<dbReference type="PIRSF" id="PIRSF004789">
    <property type="entry name" value="DR1281"/>
    <property type="match status" value="1"/>
</dbReference>
<dbReference type="RefSeq" id="WP_024863697.1">
    <property type="nucleotide sequence ID" value="NZ_CP024965.1"/>
</dbReference>
<dbReference type="Proteomes" id="UP000232230">
    <property type="component" value="Chromosome"/>
</dbReference>
<dbReference type="SUPFAM" id="SSF56300">
    <property type="entry name" value="Metallo-dependent phosphatases"/>
    <property type="match status" value="1"/>
</dbReference>
<feature type="binding site" evidence="2">
    <location>
        <position position="176"/>
    </location>
    <ligand>
        <name>Fe cation</name>
        <dbReference type="ChEBI" id="CHEBI:24875"/>
        <label>1</label>
    </ligand>
</feature>
<dbReference type="CDD" id="cd07382">
    <property type="entry name" value="MPP_DR1281"/>
    <property type="match status" value="1"/>
</dbReference>
<keyword evidence="4" id="KW-1185">Reference proteome</keyword>
<dbReference type="InterPro" id="IPR029052">
    <property type="entry name" value="Metallo-depent_PP-like"/>
</dbReference>
<evidence type="ECO:0000313" key="4">
    <source>
        <dbReference type="Proteomes" id="UP000232230"/>
    </source>
</evidence>
<dbReference type="Pfam" id="PF13277">
    <property type="entry name" value="YmdB"/>
    <property type="match status" value="1"/>
</dbReference>